<dbReference type="KEGG" id="mis:MICPUN_56268"/>
<proteinExistence type="predicted"/>
<evidence type="ECO:0000256" key="1">
    <source>
        <dbReference type="SAM" id="MobiDB-lite"/>
    </source>
</evidence>
<dbReference type="GeneID" id="8240712"/>
<gene>
    <name evidence="2" type="ORF">MICPUN_56268</name>
</gene>
<sequence length="145" mass="16560">MGSLLPGWDQVPSSPPPAEFKWSVDRTGKRRSFDEAEAQREPRDEPDEGRRAKSEELDRSRSAEIKRRSWDWWAHTPSSCLNDPLRPEPPADEDEAKGKAKRKTSYTPQHMVPHDLHVEEPAVGWTFKPAGHDGFEHPRRENSGG</sequence>
<dbReference type="RefSeq" id="XP_002499517.1">
    <property type="nucleotide sequence ID" value="XM_002499471.1"/>
</dbReference>
<feature type="region of interest" description="Disordered" evidence="1">
    <location>
        <begin position="1"/>
        <end position="145"/>
    </location>
</feature>
<dbReference type="Proteomes" id="UP000002009">
    <property type="component" value="Chromosome 2"/>
</dbReference>
<dbReference type="AlphaFoldDB" id="C1E093"/>
<dbReference type="EMBL" id="CP001323">
    <property type="protein sequence ID" value="ACO60775.1"/>
    <property type="molecule type" value="Genomic_DNA"/>
</dbReference>
<dbReference type="InParanoid" id="C1E093"/>
<feature type="compositionally biased region" description="Basic and acidic residues" evidence="1">
    <location>
        <begin position="22"/>
        <end position="70"/>
    </location>
</feature>
<organism evidence="2 3">
    <name type="scientific">Micromonas commoda (strain RCC299 / NOUM17 / CCMP2709)</name>
    <name type="common">Picoplanktonic green alga</name>
    <dbReference type="NCBI Taxonomy" id="296587"/>
    <lineage>
        <taxon>Eukaryota</taxon>
        <taxon>Viridiplantae</taxon>
        <taxon>Chlorophyta</taxon>
        <taxon>Mamiellophyceae</taxon>
        <taxon>Mamiellales</taxon>
        <taxon>Mamiellaceae</taxon>
        <taxon>Micromonas</taxon>
    </lineage>
</organism>
<name>C1E093_MICCC</name>
<evidence type="ECO:0000313" key="3">
    <source>
        <dbReference type="Proteomes" id="UP000002009"/>
    </source>
</evidence>
<keyword evidence="3" id="KW-1185">Reference proteome</keyword>
<reference evidence="2 3" key="1">
    <citation type="journal article" date="2009" name="Science">
        <title>Green evolution and dynamic adaptations revealed by genomes of the marine picoeukaryotes Micromonas.</title>
        <authorList>
            <person name="Worden A.Z."/>
            <person name="Lee J.H."/>
            <person name="Mock T."/>
            <person name="Rouze P."/>
            <person name="Simmons M.P."/>
            <person name="Aerts A.L."/>
            <person name="Allen A.E."/>
            <person name="Cuvelier M.L."/>
            <person name="Derelle E."/>
            <person name="Everett M.V."/>
            <person name="Foulon E."/>
            <person name="Grimwood J."/>
            <person name="Gundlach H."/>
            <person name="Henrissat B."/>
            <person name="Napoli C."/>
            <person name="McDonald S.M."/>
            <person name="Parker M.S."/>
            <person name="Rombauts S."/>
            <person name="Salamov A."/>
            <person name="Von Dassow P."/>
            <person name="Badger J.H."/>
            <person name="Coutinho P.M."/>
            <person name="Demir E."/>
            <person name="Dubchak I."/>
            <person name="Gentemann C."/>
            <person name="Eikrem W."/>
            <person name="Gready J.E."/>
            <person name="John U."/>
            <person name="Lanier W."/>
            <person name="Lindquist E.A."/>
            <person name="Lucas S."/>
            <person name="Mayer K.F."/>
            <person name="Moreau H."/>
            <person name="Not F."/>
            <person name="Otillar R."/>
            <person name="Panaud O."/>
            <person name="Pangilinan J."/>
            <person name="Paulsen I."/>
            <person name="Piegu B."/>
            <person name="Poliakov A."/>
            <person name="Robbens S."/>
            <person name="Schmutz J."/>
            <person name="Toulza E."/>
            <person name="Wyss T."/>
            <person name="Zelensky A."/>
            <person name="Zhou K."/>
            <person name="Armbrust E.V."/>
            <person name="Bhattacharya D."/>
            <person name="Goodenough U.W."/>
            <person name="Van de Peer Y."/>
            <person name="Grigoriev I.V."/>
        </authorList>
    </citation>
    <scope>NUCLEOTIDE SEQUENCE [LARGE SCALE GENOMIC DNA]</scope>
    <source>
        <strain evidence="3">RCC299 / NOUM17</strain>
    </source>
</reference>
<protein>
    <submittedName>
        <fullName evidence="2">Uncharacterized protein</fullName>
    </submittedName>
</protein>
<feature type="compositionally biased region" description="Basic and acidic residues" evidence="1">
    <location>
        <begin position="130"/>
        <end position="145"/>
    </location>
</feature>
<accession>C1E093</accession>
<evidence type="ECO:0000313" key="2">
    <source>
        <dbReference type="EMBL" id="ACO60775.1"/>
    </source>
</evidence>